<accession>A0A0F9JWX3</accession>
<dbReference type="PANTHER" id="PTHR48098:SF1">
    <property type="entry name" value="DIACYLGLYCEROL ACYLTRANSFERASE_MYCOLYLTRANSFERASE AG85A"/>
    <property type="match status" value="1"/>
</dbReference>
<dbReference type="GO" id="GO:0016747">
    <property type="term" value="F:acyltransferase activity, transferring groups other than amino-acyl groups"/>
    <property type="evidence" value="ECO:0007669"/>
    <property type="project" value="TreeGrafter"/>
</dbReference>
<evidence type="ECO:0008006" key="2">
    <source>
        <dbReference type="Google" id="ProtNLM"/>
    </source>
</evidence>
<proteinExistence type="predicted"/>
<dbReference type="SUPFAM" id="SSF53474">
    <property type="entry name" value="alpha/beta-Hydrolases"/>
    <property type="match status" value="1"/>
</dbReference>
<dbReference type="EMBL" id="LAZR01016686">
    <property type="protein sequence ID" value="KKM03408.1"/>
    <property type="molecule type" value="Genomic_DNA"/>
</dbReference>
<dbReference type="InterPro" id="IPR000801">
    <property type="entry name" value="Esterase-like"/>
</dbReference>
<protein>
    <recommendedName>
        <fullName evidence="2">Esterase</fullName>
    </recommendedName>
</protein>
<comment type="caution">
    <text evidence="1">The sequence shown here is derived from an EMBL/GenBank/DDBJ whole genome shotgun (WGS) entry which is preliminary data.</text>
</comment>
<dbReference type="Pfam" id="PF00756">
    <property type="entry name" value="Esterase"/>
    <property type="match status" value="1"/>
</dbReference>
<dbReference type="InterPro" id="IPR029058">
    <property type="entry name" value="AB_hydrolase_fold"/>
</dbReference>
<organism evidence="1">
    <name type="scientific">marine sediment metagenome</name>
    <dbReference type="NCBI Taxonomy" id="412755"/>
    <lineage>
        <taxon>unclassified sequences</taxon>
        <taxon>metagenomes</taxon>
        <taxon>ecological metagenomes</taxon>
    </lineage>
</organism>
<dbReference type="InterPro" id="IPR050583">
    <property type="entry name" value="Mycobacterial_A85_antigen"/>
</dbReference>
<name>A0A0F9JWX3_9ZZZZ</name>
<reference evidence="1" key="1">
    <citation type="journal article" date="2015" name="Nature">
        <title>Complex archaea that bridge the gap between prokaryotes and eukaryotes.</title>
        <authorList>
            <person name="Spang A."/>
            <person name="Saw J.H."/>
            <person name="Jorgensen S.L."/>
            <person name="Zaremba-Niedzwiedzka K."/>
            <person name="Martijn J."/>
            <person name="Lind A.E."/>
            <person name="van Eijk R."/>
            <person name="Schleper C."/>
            <person name="Guy L."/>
            <person name="Ettema T.J."/>
        </authorList>
    </citation>
    <scope>NUCLEOTIDE SEQUENCE</scope>
</reference>
<gene>
    <name evidence="1" type="ORF">LCGC14_1774710</name>
</gene>
<evidence type="ECO:0000313" key="1">
    <source>
        <dbReference type="EMBL" id="KKM03408.1"/>
    </source>
</evidence>
<dbReference type="Gene3D" id="3.40.50.1820">
    <property type="entry name" value="alpha/beta hydrolase"/>
    <property type="match status" value="1"/>
</dbReference>
<sequence length="244" mass="27103">MSFCSVQFSGESIEKASSMNVILPDGPGPFGVLYLLHGLSDDHSIWQRRTSLERYVAELPLIVVMPDGHRSFYCNDPRPGGCAYEDHMVADVVGFVDRTFRTVPEARARAIGGLSMGGYGSMMLALRHPDVFGVVGAHSSAFEFAHVSLPEQDEINDFAAALPADKYDCFALAEGLAGSDSLPALRFDCGTEDFLLEANRNFHAHLEKLEIAHEYAEHPGEHNWDHWDLHVRETLAFVMEHLRT</sequence>
<dbReference type="PANTHER" id="PTHR48098">
    <property type="entry name" value="ENTEROCHELIN ESTERASE-RELATED"/>
    <property type="match status" value="1"/>
</dbReference>
<dbReference type="AlphaFoldDB" id="A0A0F9JWX3"/>